<dbReference type="EMBL" id="LGUT01002434">
    <property type="protein sequence ID" value="KOG87102.1"/>
    <property type="molecule type" value="Genomic_DNA"/>
</dbReference>
<organism evidence="1 2">
    <name type="scientific">Streptomyces varsoviensis</name>
    <dbReference type="NCBI Taxonomy" id="67373"/>
    <lineage>
        <taxon>Bacteria</taxon>
        <taxon>Bacillati</taxon>
        <taxon>Actinomycetota</taxon>
        <taxon>Actinomycetes</taxon>
        <taxon>Kitasatosporales</taxon>
        <taxon>Streptomycetaceae</taxon>
        <taxon>Streptomyces</taxon>
    </lineage>
</organism>
<name>A0ABR5J102_9ACTN</name>
<sequence>MPRSVEFTRRYAHPLLPGGLPGPVGATEVADPAARTKHEVDVIALAAGERPQAPRARIALLGEAKATAARRGTGDLERLERIRTLLADQGHDTTATTLALYSLHGFYPDLTDLAARRDDILLVDLPTLYNG</sequence>
<keyword evidence="2" id="KW-1185">Reference proteome</keyword>
<evidence type="ECO:0000313" key="2">
    <source>
        <dbReference type="Proteomes" id="UP000037020"/>
    </source>
</evidence>
<comment type="caution">
    <text evidence="1">The sequence shown here is derived from an EMBL/GenBank/DDBJ whole genome shotgun (WGS) entry which is preliminary data.</text>
</comment>
<dbReference type="Proteomes" id="UP000037020">
    <property type="component" value="Unassembled WGS sequence"/>
</dbReference>
<protein>
    <submittedName>
        <fullName evidence="1">Uncharacterized protein</fullName>
    </submittedName>
</protein>
<accession>A0ABR5J102</accession>
<evidence type="ECO:0000313" key="1">
    <source>
        <dbReference type="EMBL" id="KOG87102.1"/>
    </source>
</evidence>
<proteinExistence type="predicted"/>
<reference evidence="1 2" key="1">
    <citation type="submission" date="2015-07" db="EMBL/GenBank/DDBJ databases">
        <authorList>
            <person name="Ju K.-S."/>
            <person name="Doroghazi J.R."/>
            <person name="Metcalf W.W."/>
        </authorList>
    </citation>
    <scope>NUCLEOTIDE SEQUENCE [LARGE SCALE GENOMIC DNA]</scope>
    <source>
        <strain evidence="1 2">NRRL B-3589</strain>
    </source>
</reference>
<gene>
    <name evidence="1" type="ORF">ADK38_27305</name>
</gene>